<accession>A0ABQ6VIV1</accession>
<protein>
    <submittedName>
        <fullName evidence="1">Uncharacterized protein</fullName>
    </submittedName>
</protein>
<name>A0ABQ6VIV1_9BACT</name>
<dbReference type="Proteomes" id="UP000461010">
    <property type="component" value="Unassembled WGS sequence"/>
</dbReference>
<keyword evidence="2" id="KW-1185">Reference proteome</keyword>
<organism evidence="1 2">
    <name type="scientific">Poseidonibacter ostreae</name>
    <dbReference type="NCBI Taxonomy" id="2654171"/>
    <lineage>
        <taxon>Bacteria</taxon>
        <taxon>Pseudomonadati</taxon>
        <taxon>Campylobacterota</taxon>
        <taxon>Epsilonproteobacteria</taxon>
        <taxon>Campylobacterales</taxon>
        <taxon>Arcobacteraceae</taxon>
        <taxon>Poseidonibacter</taxon>
    </lineage>
</organism>
<gene>
    <name evidence="1" type="ORF">GBG18_12045</name>
</gene>
<evidence type="ECO:0000313" key="2">
    <source>
        <dbReference type="Proteomes" id="UP000461010"/>
    </source>
</evidence>
<dbReference type="EMBL" id="WFKJ01000042">
    <property type="protein sequence ID" value="KAB7888957.1"/>
    <property type="molecule type" value="Genomic_DNA"/>
</dbReference>
<reference evidence="1 2" key="1">
    <citation type="submission" date="2019-10" db="EMBL/GenBank/DDBJ databases">
        <title>Poseidonibacter ostreae sp. nov., isolated from the gut of the Ostrea denselamellosa.</title>
        <authorList>
            <person name="Choi A."/>
        </authorList>
    </citation>
    <scope>NUCLEOTIDE SEQUENCE [LARGE SCALE GENOMIC DNA]</scope>
    <source>
        <strain evidence="1 2">SJOD-M-5</strain>
    </source>
</reference>
<evidence type="ECO:0000313" key="1">
    <source>
        <dbReference type="EMBL" id="KAB7888957.1"/>
    </source>
</evidence>
<sequence length="76" mass="8420">MFNDTQNEFDKNVRKMTESNLLKKLNKQGIDRTDITSGKFNELLEMEIEKLKSDGKKVGTGIGVGIALTVLTGGLF</sequence>
<proteinExistence type="predicted"/>
<comment type="caution">
    <text evidence="1">The sequence shown here is derived from an EMBL/GenBank/DDBJ whole genome shotgun (WGS) entry which is preliminary data.</text>
</comment>
<dbReference type="RefSeq" id="WP_152191388.1">
    <property type="nucleotide sequence ID" value="NZ_WFKI01000030.1"/>
</dbReference>